<dbReference type="Gene3D" id="2.60.120.200">
    <property type="match status" value="1"/>
</dbReference>
<proteinExistence type="predicted"/>
<evidence type="ECO:0000313" key="1">
    <source>
        <dbReference type="EMBL" id="SOB90269.1"/>
    </source>
</evidence>
<dbReference type="OrthoDB" id="2839183at2"/>
<dbReference type="Pfam" id="PF13385">
    <property type="entry name" value="Laminin_G_3"/>
    <property type="match status" value="1"/>
</dbReference>
<dbReference type="Gene3D" id="2.60.40.10">
    <property type="entry name" value="Immunoglobulins"/>
    <property type="match status" value="1"/>
</dbReference>
<dbReference type="Proteomes" id="UP000219636">
    <property type="component" value="Unassembled WGS sequence"/>
</dbReference>
<dbReference type="InterPro" id="IPR013783">
    <property type="entry name" value="Ig-like_fold"/>
</dbReference>
<dbReference type="AlphaFoldDB" id="A0A285R982"/>
<dbReference type="GO" id="GO:0005509">
    <property type="term" value="F:calcium ion binding"/>
    <property type="evidence" value="ECO:0007669"/>
    <property type="project" value="InterPro"/>
</dbReference>
<protein>
    <submittedName>
        <fullName evidence="1">Putative Ig domain-containing protein</fullName>
    </submittedName>
</protein>
<gene>
    <name evidence="1" type="ORF">SAMN05880501_101130</name>
</gene>
<sequence length="388" mass="41398">MDTILTGTYVYSDINGDVEGTSTFRWYADGVAISGATANTYTLTVAEVGKTIEFGVTPVNAKASGIEVKSAATAVVVAPPIVIPSIINPMFQNLTYNGTVAKTSGGLGPVTYQVTTGILPNGLTLNPFTGAITGKPTVTGAYNFTITATDSSPVPLTKVQQYVGTITNPLVLHLTFDGTTNDSSGYGNHGTIIHQENVVYDGGVIGNAIKFGGVRATGSVKVEQNSSLALNNEVTLAYWLRMDSHYGEYNSDGNYIAKGNHAVFVKGNEGRLSSYIYTGAHKADLWYQRSPGNKTIMVTNPFTVGDWVHVAFTISPTQQKGYINGVEVSTGNLIVPADLTTSNNPAEPIYIGWLNEQYYALNGAVDDLRMYNKALSASDISVLYQLRN</sequence>
<organism evidence="1 2">
    <name type="scientific">Ureibacillus xyleni</name>
    <dbReference type="NCBI Taxonomy" id="614648"/>
    <lineage>
        <taxon>Bacteria</taxon>
        <taxon>Bacillati</taxon>
        <taxon>Bacillota</taxon>
        <taxon>Bacilli</taxon>
        <taxon>Bacillales</taxon>
        <taxon>Caryophanaceae</taxon>
        <taxon>Ureibacillus</taxon>
    </lineage>
</organism>
<dbReference type="EMBL" id="OBMQ01000001">
    <property type="protein sequence ID" value="SOB90269.1"/>
    <property type="molecule type" value="Genomic_DNA"/>
</dbReference>
<evidence type="ECO:0000313" key="2">
    <source>
        <dbReference type="Proteomes" id="UP000219636"/>
    </source>
</evidence>
<reference evidence="2" key="1">
    <citation type="submission" date="2017-08" db="EMBL/GenBank/DDBJ databases">
        <authorList>
            <person name="Varghese N."/>
            <person name="Submissions S."/>
        </authorList>
    </citation>
    <scope>NUCLEOTIDE SEQUENCE [LARGE SCALE GENOMIC DNA]</scope>
    <source>
        <strain evidence="2">JC22</strain>
    </source>
</reference>
<keyword evidence="2" id="KW-1185">Reference proteome</keyword>
<dbReference type="CDD" id="cd11304">
    <property type="entry name" value="Cadherin_repeat"/>
    <property type="match status" value="1"/>
</dbReference>
<dbReference type="InterPro" id="IPR015919">
    <property type="entry name" value="Cadherin-like_sf"/>
</dbReference>
<dbReference type="GO" id="GO:0016020">
    <property type="term" value="C:membrane"/>
    <property type="evidence" value="ECO:0007669"/>
    <property type="project" value="InterPro"/>
</dbReference>
<accession>A0A285R982</accession>
<dbReference type="InterPro" id="IPR013320">
    <property type="entry name" value="ConA-like_dom_sf"/>
</dbReference>
<dbReference type="Pfam" id="PF05345">
    <property type="entry name" value="He_PIG"/>
    <property type="match status" value="1"/>
</dbReference>
<dbReference type="Gene3D" id="2.60.40.2700">
    <property type="match status" value="1"/>
</dbReference>
<name>A0A285R982_9BACL</name>
<dbReference type="SUPFAM" id="SSF49899">
    <property type="entry name" value="Concanavalin A-like lectins/glucanases"/>
    <property type="match status" value="1"/>
</dbReference>
<dbReference type="SUPFAM" id="SSF49313">
    <property type="entry name" value="Cadherin-like"/>
    <property type="match status" value="1"/>
</dbReference>